<dbReference type="InterPro" id="IPR036019">
    <property type="entry name" value="MscL_channel"/>
</dbReference>
<keyword evidence="5 9" id="KW-1133">Transmembrane helix</keyword>
<dbReference type="AlphaFoldDB" id="A0A2W4JRD2"/>
<organism evidence="11">
    <name type="scientific">Thermocrispum agreste</name>
    <dbReference type="NCBI Taxonomy" id="37925"/>
    <lineage>
        <taxon>Bacteria</taxon>
        <taxon>Bacillati</taxon>
        <taxon>Actinomycetota</taxon>
        <taxon>Actinomycetes</taxon>
        <taxon>Pseudonocardiales</taxon>
        <taxon>Pseudonocardiaceae</taxon>
        <taxon>Thermocrispum</taxon>
    </lineage>
</organism>
<dbReference type="InterPro" id="IPR001185">
    <property type="entry name" value="MS_channel"/>
</dbReference>
<evidence type="ECO:0000256" key="7">
    <source>
        <dbReference type="ARBA" id="ARBA00023136"/>
    </source>
</evidence>
<dbReference type="InterPro" id="IPR037673">
    <property type="entry name" value="MSC/AndL"/>
</dbReference>
<accession>A0A2W4JRD2</accession>
<evidence type="ECO:0000256" key="2">
    <source>
        <dbReference type="ARBA" id="ARBA00022448"/>
    </source>
</evidence>
<reference evidence="10" key="2">
    <citation type="submission" date="2018-05" db="EMBL/GenBank/DDBJ databases">
        <authorList>
            <person name="Moura L."/>
            <person name="Setubal J.C."/>
        </authorList>
    </citation>
    <scope>NUCLEOTIDE SEQUENCE</scope>
    <source>
        <strain evidence="10">ZC4RG45</strain>
    </source>
</reference>
<evidence type="ECO:0000256" key="9">
    <source>
        <dbReference type="HAMAP-Rule" id="MF_00115"/>
    </source>
</evidence>
<dbReference type="Pfam" id="PF01741">
    <property type="entry name" value="MscL"/>
    <property type="match status" value="1"/>
</dbReference>
<dbReference type="EMBL" id="QGUI01000006">
    <property type="protein sequence ID" value="PZN01541.1"/>
    <property type="molecule type" value="Genomic_DNA"/>
</dbReference>
<feature type="transmembrane region" description="Helical" evidence="9">
    <location>
        <begin position="12"/>
        <end position="34"/>
    </location>
</feature>
<evidence type="ECO:0000256" key="8">
    <source>
        <dbReference type="ARBA" id="ARBA00023303"/>
    </source>
</evidence>
<keyword evidence="2 9" id="KW-0813">Transport</keyword>
<keyword evidence="8 9" id="KW-0407">Ion channel</keyword>
<evidence type="ECO:0000256" key="4">
    <source>
        <dbReference type="ARBA" id="ARBA00022692"/>
    </source>
</evidence>
<name>A0A2W4JRD2_9PSEU</name>
<dbReference type="Gene3D" id="1.10.1200.120">
    <property type="entry name" value="Large-conductance mechanosensitive channel, MscL, domain 1"/>
    <property type="match status" value="1"/>
</dbReference>
<dbReference type="NCBIfam" id="TIGR00220">
    <property type="entry name" value="mscL"/>
    <property type="match status" value="1"/>
</dbReference>
<dbReference type="PANTHER" id="PTHR30266:SF2">
    <property type="entry name" value="LARGE-CONDUCTANCE MECHANOSENSITIVE CHANNEL"/>
    <property type="match status" value="1"/>
</dbReference>
<evidence type="ECO:0000313" key="12">
    <source>
        <dbReference type="Proteomes" id="UP000249324"/>
    </source>
</evidence>
<keyword evidence="7 9" id="KW-0472">Membrane</keyword>
<reference evidence="11" key="1">
    <citation type="submission" date="2018-05" db="EMBL/GenBank/DDBJ databases">
        <authorList>
            <person name="Lanie J.A."/>
            <person name="Ng W.-L."/>
            <person name="Kazmierczak K.M."/>
            <person name="Andrzejewski T.M."/>
            <person name="Davidsen T.M."/>
            <person name="Wayne K.J."/>
            <person name="Tettelin H."/>
            <person name="Glass J.I."/>
            <person name="Rusch D."/>
            <person name="Podicherti R."/>
            <person name="Tsui H.-C.T."/>
            <person name="Winkler M.E."/>
        </authorList>
    </citation>
    <scope>NUCLEOTIDE SEQUENCE</scope>
    <source>
        <strain evidence="11">ZC4RG45</strain>
    </source>
</reference>
<dbReference type="GO" id="GO:0008381">
    <property type="term" value="F:mechanosensitive monoatomic ion channel activity"/>
    <property type="evidence" value="ECO:0007669"/>
    <property type="project" value="UniProtKB-UniRule"/>
</dbReference>
<evidence type="ECO:0000256" key="6">
    <source>
        <dbReference type="ARBA" id="ARBA00023065"/>
    </source>
</evidence>
<gene>
    <name evidence="9 11" type="primary">mscL</name>
    <name evidence="10" type="ORF">DIU77_001235</name>
    <name evidence="11" type="ORF">DIU77_00325</name>
</gene>
<keyword evidence="3 9" id="KW-1003">Cell membrane</keyword>
<protein>
    <recommendedName>
        <fullName evidence="9">Large-conductance mechanosensitive channel</fullName>
    </recommendedName>
</protein>
<dbReference type="Proteomes" id="UP000249324">
    <property type="component" value="Unassembled WGS sequence"/>
</dbReference>
<reference evidence="10 12" key="3">
    <citation type="journal article" date="2021" name="BMC Genomics">
        <title>Genome-resolved metagenome and metatranscriptome analyses of thermophilic composting reveal key bacterial players and their metabolic interactions.</title>
        <authorList>
            <person name="Braga L.P.P."/>
            <person name="Pereira R.V."/>
            <person name="Martins L.F."/>
            <person name="Moura L.M.S."/>
            <person name="Sanchez F.B."/>
            <person name="Patane J.S.L."/>
            <person name="da Silva A.M."/>
            <person name="Setubal J.C."/>
        </authorList>
    </citation>
    <scope>NUCLEOTIDE SEQUENCE [LARGE SCALE GENOMIC DNA]</scope>
    <source>
        <strain evidence="10">ZC4RG45</strain>
    </source>
</reference>
<evidence type="ECO:0000313" key="11">
    <source>
        <dbReference type="EMBL" id="PZN01541.1"/>
    </source>
</evidence>
<dbReference type="PRINTS" id="PR01264">
    <property type="entry name" value="MECHCHANNEL"/>
</dbReference>
<keyword evidence="6 9" id="KW-0406">Ion transport</keyword>
<sequence>MLKGFKEFIMRGNIVELAVAVVVGTAFVDLVTIFTNSIINPLIASFGGSSNVGLAIQLVDGNPKSVLDFGAVINGAVTFLLTAAVVYFLVVLPFNKIQARTKARRGIPQQEEPPSDNELLIEIRDLLKAQANH</sequence>
<evidence type="ECO:0000313" key="10">
    <source>
        <dbReference type="EMBL" id="MFO7190857.1"/>
    </source>
</evidence>
<feature type="transmembrane region" description="Helical" evidence="9">
    <location>
        <begin position="71"/>
        <end position="95"/>
    </location>
</feature>
<dbReference type="PANTHER" id="PTHR30266">
    <property type="entry name" value="MECHANOSENSITIVE CHANNEL MSCL"/>
    <property type="match status" value="1"/>
</dbReference>
<comment type="caution">
    <text evidence="11">The sequence shown here is derived from an EMBL/GenBank/DDBJ whole genome shotgun (WGS) entry which is preliminary data.</text>
</comment>
<evidence type="ECO:0000256" key="5">
    <source>
        <dbReference type="ARBA" id="ARBA00022989"/>
    </source>
</evidence>
<comment type="subcellular location">
    <subcellularLocation>
        <location evidence="9">Cell membrane</location>
        <topology evidence="9">Multi-pass membrane protein</topology>
    </subcellularLocation>
    <subcellularLocation>
        <location evidence="1">Membrane</location>
        <topology evidence="1">Multi-pass membrane protein</topology>
    </subcellularLocation>
</comment>
<comment type="subunit">
    <text evidence="9">Homopentamer.</text>
</comment>
<dbReference type="HAMAP" id="MF_00115">
    <property type="entry name" value="MscL"/>
    <property type="match status" value="1"/>
</dbReference>
<dbReference type="STRING" id="1111738.GCA_000427905_00017"/>
<comment type="function">
    <text evidence="9">Channel that opens in response to stretch forces in the membrane lipid bilayer. May participate in the regulation of osmotic pressure changes within the cell.</text>
</comment>
<evidence type="ECO:0000256" key="3">
    <source>
        <dbReference type="ARBA" id="ARBA00022475"/>
    </source>
</evidence>
<evidence type="ECO:0000256" key="1">
    <source>
        <dbReference type="ARBA" id="ARBA00004141"/>
    </source>
</evidence>
<comment type="similarity">
    <text evidence="9">Belongs to the MscL family.</text>
</comment>
<reference evidence="10" key="4">
    <citation type="submission" date="2023-08" db="EMBL/GenBank/DDBJ databases">
        <authorList>
            <person name="Guima S.E.S."/>
            <person name="Martins L.F."/>
            <person name="Silva A.M."/>
            <person name="Setubal J.C."/>
        </authorList>
    </citation>
    <scope>NUCLEOTIDE SEQUENCE</scope>
    <source>
        <strain evidence="10">ZC4RG45</strain>
    </source>
</reference>
<dbReference type="GO" id="GO:0005886">
    <property type="term" value="C:plasma membrane"/>
    <property type="evidence" value="ECO:0007669"/>
    <property type="project" value="UniProtKB-SubCell"/>
</dbReference>
<proteinExistence type="inferred from homology"/>
<keyword evidence="4 9" id="KW-0812">Transmembrane</keyword>
<dbReference type="EMBL" id="QGUI02000006">
    <property type="protein sequence ID" value="MFO7190857.1"/>
    <property type="molecule type" value="Genomic_DNA"/>
</dbReference>
<dbReference type="SUPFAM" id="SSF81330">
    <property type="entry name" value="Gated mechanosensitive channel"/>
    <property type="match status" value="1"/>
</dbReference>